<dbReference type="AlphaFoldDB" id="A0A9Q3E1P0"/>
<name>A0A9Q3E1P0_9BASI</name>
<proteinExistence type="predicted"/>
<dbReference type="EMBL" id="AVOT02021689">
    <property type="protein sequence ID" value="MBW0510651.1"/>
    <property type="molecule type" value="Genomic_DNA"/>
</dbReference>
<evidence type="ECO:0000256" key="1">
    <source>
        <dbReference type="SAM" id="MobiDB-lite"/>
    </source>
</evidence>
<evidence type="ECO:0000313" key="2">
    <source>
        <dbReference type="EMBL" id="MBW0510651.1"/>
    </source>
</evidence>
<keyword evidence="3" id="KW-1185">Reference proteome</keyword>
<accession>A0A9Q3E1P0</accession>
<protein>
    <submittedName>
        <fullName evidence="2">Uncharacterized protein</fullName>
    </submittedName>
</protein>
<evidence type="ECO:0000313" key="3">
    <source>
        <dbReference type="Proteomes" id="UP000765509"/>
    </source>
</evidence>
<feature type="region of interest" description="Disordered" evidence="1">
    <location>
        <begin position="15"/>
        <end position="37"/>
    </location>
</feature>
<organism evidence="2 3">
    <name type="scientific">Austropuccinia psidii MF-1</name>
    <dbReference type="NCBI Taxonomy" id="1389203"/>
    <lineage>
        <taxon>Eukaryota</taxon>
        <taxon>Fungi</taxon>
        <taxon>Dikarya</taxon>
        <taxon>Basidiomycota</taxon>
        <taxon>Pucciniomycotina</taxon>
        <taxon>Pucciniomycetes</taxon>
        <taxon>Pucciniales</taxon>
        <taxon>Sphaerophragmiaceae</taxon>
        <taxon>Austropuccinia</taxon>
    </lineage>
</organism>
<dbReference type="Proteomes" id="UP000765509">
    <property type="component" value="Unassembled WGS sequence"/>
</dbReference>
<gene>
    <name evidence="2" type="ORF">O181_050366</name>
</gene>
<sequence length="78" mass="8570">MSNCAIITLKGESALTHPPLHGHTHRPRACTAPSPTHAHAHANATALNPRYCAEGSTSVIRKMTIRKRWSAFMDDLVR</sequence>
<comment type="caution">
    <text evidence="2">The sequence shown here is derived from an EMBL/GenBank/DDBJ whole genome shotgun (WGS) entry which is preliminary data.</text>
</comment>
<reference evidence="2" key="1">
    <citation type="submission" date="2021-03" db="EMBL/GenBank/DDBJ databases">
        <title>Draft genome sequence of rust myrtle Austropuccinia psidii MF-1, a brazilian biotype.</title>
        <authorList>
            <person name="Quecine M.C."/>
            <person name="Pachon D.M.R."/>
            <person name="Bonatelli M.L."/>
            <person name="Correr F.H."/>
            <person name="Franceschini L.M."/>
            <person name="Leite T.F."/>
            <person name="Margarido G.R.A."/>
            <person name="Almeida C.A."/>
            <person name="Ferrarezi J.A."/>
            <person name="Labate C.A."/>
        </authorList>
    </citation>
    <scope>NUCLEOTIDE SEQUENCE</scope>
    <source>
        <strain evidence="2">MF-1</strain>
    </source>
</reference>